<feature type="domain" description="YvlB/LiaX N-terminal" evidence="3">
    <location>
        <begin position="3"/>
        <end position="33"/>
    </location>
</feature>
<evidence type="ECO:0000313" key="4">
    <source>
        <dbReference type="EMBL" id="GIN56775.1"/>
    </source>
</evidence>
<feature type="compositionally biased region" description="Basic and acidic residues" evidence="1">
    <location>
        <begin position="63"/>
        <end position="80"/>
    </location>
</feature>
<dbReference type="PIRSF" id="PIRSF012569">
    <property type="entry name" value="UCP012569"/>
    <property type="match status" value="1"/>
</dbReference>
<name>A0ABQ4KFN0_9BACI</name>
<evidence type="ECO:0008006" key="6">
    <source>
        <dbReference type="Google" id="ProtNLM"/>
    </source>
</evidence>
<protein>
    <recommendedName>
        <fullName evidence="6">Adhesin domain-containing protein</fullName>
    </recommendedName>
</protein>
<dbReference type="InterPro" id="IPR053959">
    <property type="entry name" value="YvlB/LiaX_N"/>
</dbReference>
<evidence type="ECO:0000259" key="2">
    <source>
        <dbReference type="Pfam" id="PF13349"/>
    </source>
</evidence>
<dbReference type="Proteomes" id="UP000679950">
    <property type="component" value="Unassembled WGS sequence"/>
</dbReference>
<dbReference type="Pfam" id="PF13349">
    <property type="entry name" value="DUF4097"/>
    <property type="match status" value="1"/>
</dbReference>
<accession>A0ABQ4KFN0</accession>
<dbReference type="RefSeq" id="WP_158320895.1">
    <property type="nucleotide sequence ID" value="NZ_BORB01000006.1"/>
</dbReference>
<dbReference type="PANTHER" id="PTHR33885:SF4">
    <property type="entry name" value="LMO2487 PROTEIN"/>
    <property type="match status" value="1"/>
</dbReference>
<dbReference type="PANTHER" id="PTHR33885">
    <property type="entry name" value="PHAGE SHOCK PROTEIN C"/>
    <property type="match status" value="1"/>
</dbReference>
<comment type="caution">
    <text evidence="4">The sequence shown here is derived from an EMBL/GenBank/DDBJ whole genome shotgun (WGS) entry which is preliminary data.</text>
</comment>
<evidence type="ECO:0000259" key="3">
    <source>
        <dbReference type="Pfam" id="PF22746"/>
    </source>
</evidence>
<organism evidence="4 5">
    <name type="scientific">Lederbergia ruris</name>
    <dbReference type="NCBI Taxonomy" id="217495"/>
    <lineage>
        <taxon>Bacteria</taxon>
        <taxon>Bacillati</taxon>
        <taxon>Bacillota</taxon>
        <taxon>Bacilli</taxon>
        <taxon>Bacillales</taxon>
        <taxon>Bacillaceae</taxon>
        <taxon>Lederbergia</taxon>
    </lineage>
</organism>
<dbReference type="EMBL" id="BORB01000006">
    <property type="protein sequence ID" value="GIN56775.1"/>
    <property type="molecule type" value="Genomic_DNA"/>
</dbReference>
<sequence length="391" mass="43959">MNEEKKRILELVQNGKLSAQEAIILLEALEEGSSKDSSTAKPKEEESQVHTAPAIQTETQEEQTSHQEKQTEKDKEKETADTAETIYSQLEAAGERLFDFVQTTFNKMKDLDFQFTQTVEIPHTFQQAGEEVERIDIDVANGPVRIKTWDQPEVRIECQAKVYRTEDREEARTYFLDHSVFKFENGLLIFGTQSKLMKVEAVVYIPEKLYKKISIRVFTGGVRGTNLQAESFVVKTTNGKAELTNIRGEELDLDTVNGQVVLVESEIEKVEAETVNGTIKTEGVYKDLGLQSLNGNIDCIVTKQAPRIMETKSVTGNIHITLPNGVAIDGDVQSNVGNYKLQLNDVDIMHEKNEIIQKQVKFKRTGTSAETVHLVANTKTGSVYIREEEGQ</sequence>
<keyword evidence="5" id="KW-1185">Reference proteome</keyword>
<gene>
    <name evidence="4" type="primary">yvlB</name>
    <name evidence="4" type="ORF">J8TS2_10940</name>
</gene>
<reference evidence="4 5" key="1">
    <citation type="submission" date="2021-03" db="EMBL/GenBank/DDBJ databases">
        <title>Antimicrobial resistance genes in bacteria isolated from Japanese honey, and their potential for conferring macrolide and lincosamide resistance in the American foulbrood pathogen Paenibacillus larvae.</title>
        <authorList>
            <person name="Okamoto M."/>
            <person name="Kumagai M."/>
            <person name="Kanamori H."/>
            <person name="Takamatsu D."/>
        </authorList>
    </citation>
    <scope>NUCLEOTIDE SEQUENCE [LARGE SCALE GENOMIC DNA]</scope>
    <source>
        <strain evidence="4 5">J8TS2</strain>
    </source>
</reference>
<evidence type="ECO:0000256" key="1">
    <source>
        <dbReference type="SAM" id="MobiDB-lite"/>
    </source>
</evidence>
<dbReference type="InterPro" id="IPR016599">
    <property type="entry name" value="UCP012569"/>
</dbReference>
<dbReference type="InterPro" id="IPR052027">
    <property type="entry name" value="PspC"/>
</dbReference>
<feature type="domain" description="DUF4097" evidence="2">
    <location>
        <begin position="132"/>
        <end position="357"/>
    </location>
</feature>
<proteinExistence type="predicted"/>
<evidence type="ECO:0000313" key="5">
    <source>
        <dbReference type="Proteomes" id="UP000679950"/>
    </source>
</evidence>
<dbReference type="InterPro" id="IPR025164">
    <property type="entry name" value="Toastrack_DUF4097"/>
</dbReference>
<feature type="region of interest" description="Disordered" evidence="1">
    <location>
        <begin position="29"/>
        <end position="81"/>
    </location>
</feature>
<dbReference type="Pfam" id="PF22746">
    <property type="entry name" value="SHOCT-like_DUF2089-C"/>
    <property type="match status" value="1"/>
</dbReference>